<dbReference type="NCBIfam" id="NF046117">
    <property type="entry name" value="SCO4848_fam"/>
    <property type="match status" value="1"/>
</dbReference>
<name>A0A4Y9R3L5_9MICO</name>
<evidence type="ECO:0000313" key="2">
    <source>
        <dbReference type="EMBL" id="TFV99149.1"/>
    </source>
</evidence>
<keyword evidence="1" id="KW-0472">Membrane</keyword>
<organism evidence="2 3">
    <name type="scientific">Orlajensenia leifsoniae</name>
    <dbReference type="NCBI Taxonomy" id="2561933"/>
    <lineage>
        <taxon>Bacteria</taxon>
        <taxon>Bacillati</taxon>
        <taxon>Actinomycetota</taxon>
        <taxon>Actinomycetes</taxon>
        <taxon>Micrococcales</taxon>
        <taxon>Microbacteriaceae</taxon>
        <taxon>Orlajensenia</taxon>
    </lineage>
</organism>
<feature type="transmembrane region" description="Helical" evidence="1">
    <location>
        <begin position="6"/>
        <end position="24"/>
    </location>
</feature>
<comment type="caution">
    <text evidence="2">The sequence shown here is derived from an EMBL/GenBank/DDBJ whole genome shotgun (WGS) entry which is preliminary data.</text>
</comment>
<keyword evidence="1" id="KW-0812">Transmembrane</keyword>
<keyword evidence="1" id="KW-1133">Transmembrane helix</keyword>
<keyword evidence="3" id="KW-1185">Reference proteome</keyword>
<proteinExistence type="predicted"/>
<dbReference type="EMBL" id="SPQZ01000002">
    <property type="protein sequence ID" value="TFV99149.1"/>
    <property type="molecule type" value="Genomic_DNA"/>
</dbReference>
<sequence length="72" mass="7640">MNTLLAVLLLVNAVFNVVVWPAFLRRIVADPRARDAEGRRTRFFTVHVVLISSALVIAAASAAAGIAALIIG</sequence>
<dbReference type="RefSeq" id="WP_135119624.1">
    <property type="nucleotide sequence ID" value="NZ_SPQZ01000002.1"/>
</dbReference>
<protein>
    <submittedName>
        <fullName evidence="2">Uncharacterized protein</fullName>
    </submittedName>
</protein>
<dbReference type="InterPro" id="IPR058061">
    <property type="entry name" value="SCO4848-like"/>
</dbReference>
<evidence type="ECO:0000256" key="1">
    <source>
        <dbReference type="SAM" id="Phobius"/>
    </source>
</evidence>
<dbReference type="Proteomes" id="UP000298127">
    <property type="component" value="Unassembled WGS sequence"/>
</dbReference>
<reference evidence="2 3" key="1">
    <citation type="journal article" date="2018" name="J. Microbiol.">
        <title>Leifsonia flava sp. nov., a novel actinobacterium isolated from the rhizosphere of Aquilegia viridiflora.</title>
        <authorList>
            <person name="Cai Y."/>
            <person name="Tao W.Z."/>
            <person name="Ma Y.J."/>
            <person name="Cheng J."/>
            <person name="Zhang M.Y."/>
            <person name="Zhang Y.X."/>
        </authorList>
    </citation>
    <scope>NUCLEOTIDE SEQUENCE [LARGE SCALE GENOMIC DNA]</scope>
    <source>
        <strain evidence="2 3">SYP-B2174</strain>
    </source>
</reference>
<evidence type="ECO:0000313" key="3">
    <source>
        <dbReference type="Proteomes" id="UP000298127"/>
    </source>
</evidence>
<accession>A0A4Y9R3L5</accession>
<feature type="transmembrane region" description="Helical" evidence="1">
    <location>
        <begin position="44"/>
        <end position="71"/>
    </location>
</feature>
<dbReference type="Pfam" id="PF26606">
    <property type="entry name" value="SCO4848"/>
    <property type="match status" value="1"/>
</dbReference>
<dbReference type="AlphaFoldDB" id="A0A4Y9R3L5"/>
<gene>
    <name evidence="2" type="ORF">E4M00_06535</name>
</gene>